<name>A0A9W6ZPE9_9STRA</name>
<protein>
    <recommendedName>
        <fullName evidence="8">Paired amphipathic helix protein Sin3a</fullName>
    </recommendedName>
</protein>
<evidence type="ECO:0000313" key="6">
    <source>
        <dbReference type="EMBL" id="GMH53925.1"/>
    </source>
</evidence>
<feature type="non-terminal residue" evidence="6">
    <location>
        <position position="1"/>
    </location>
</feature>
<reference evidence="6" key="1">
    <citation type="submission" date="2022-07" db="EMBL/GenBank/DDBJ databases">
        <title>Genome analysis of Parmales, a sister group of diatoms, reveals the evolutionary specialization of diatoms from phago-mixotrophs to photoautotrophs.</title>
        <authorList>
            <person name="Ban H."/>
            <person name="Sato S."/>
            <person name="Yoshikawa S."/>
            <person name="Kazumasa Y."/>
            <person name="Nakamura Y."/>
            <person name="Ichinomiya M."/>
            <person name="Saitoh K."/>
            <person name="Sato N."/>
            <person name="Blanc-Mathieu R."/>
            <person name="Endo H."/>
            <person name="Kuwata A."/>
            <person name="Ogata H."/>
        </authorList>
    </citation>
    <scope>NUCLEOTIDE SEQUENCE</scope>
</reference>
<gene>
    <name evidence="6" type="ORF">TrRE_jg1732</name>
</gene>
<dbReference type="Proteomes" id="UP001165082">
    <property type="component" value="Unassembled WGS sequence"/>
</dbReference>
<dbReference type="PANTHER" id="PTHR12346:SF0">
    <property type="entry name" value="SIN3A, ISOFORM G"/>
    <property type="match status" value="1"/>
</dbReference>
<proteinExistence type="predicted"/>
<dbReference type="OrthoDB" id="10265969at2759"/>
<feature type="region of interest" description="Disordered" evidence="5">
    <location>
        <begin position="1"/>
        <end position="61"/>
    </location>
</feature>
<evidence type="ECO:0000256" key="1">
    <source>
        <dbReference type="ARBA" id="ARBA00004123"/>
    </source>
</evidence>
<evidence type="ECO:0000256" key="2">
    <source>
        <dbReference type="ARBA" id="ARBA00022491"/>
    </source>
</evidence>
<sequence>MQGSRSMSEEAPPTSAVPPVSGVPEAAQSAPVPAPSAPPAAAAPVASAPAPAAPAPAPAAPARELKVEDALLYLDQVKHEFGDRPRIYNEFLEIMKNFKAQTIDTPGVITRVSNLFRGYNNLILGFNTFLPDGYKIE</sequence>
<dbReference type="FunFam" id="1.20.1160.11:FF:000001">
    <property type="entry name" value="Paired amphipathic helix protein Sin3"/>
    <property type="match status" value="1"/>
</dbReference>
<dbReference type="InterPro" id="IPR039774">
    <property type="entry name" value="Sin3-like"/>
</dbReference>
<evidence type="ECO:0000256" key="5">
    <source>
        <dbReference type="SAM" id="MobiDB-lite"/>
    </source>
</evidence>
<dbReference type="Gene3D" id="1.20.1160.11">
    <property type="entry name" value="Paired amphipathic helix"/>
    <property type="match status" value="1"/>
</dbReference>
<dbReference type="AlphaFoldDB" id="A0A9W6ZPE9"/>
<evidence type="ECO:0008006" key="8">
    <source>
        <dbReference type="Google" id="ProtNLM"/>
    </source>
</evidence>
<dbReference type="InterPro" id="IPR003822">
    <property type="entry name" value="PAH"/>
</dbReference>
<accession>A0A9W6ZPE9</accession>
<feature type="compositionally biased region" description="Low complexity" evidence="5">
    <location>
        <begin position="39"/>
        <end position="50"/>
    </location>
</feature>
<keyword evidence="7" id="KW-1185">Reference proteome</keyword>
<comment type="subcellular location">
    <subcellularLocation>
        <location evidence="1 4">Nucleus</location>
    </subcellularLocation>
</comment>
<dbReference type="GO" id="GO:0000122">
    <property type="term" value="P:negative regulation of transcription by RNA polymerase II"/>
    <property type="evidence" value="ECO:0007669"/>
    <property type="project" value="TreeGrafter"/>
</dbReference>
<dbReference type="InterPro" id="IPR036600">
    <property type="entry name" value="PAH_sf"/>
</dbReference>
<dbReference type="PANTHER" id="PTHR12346">
    <property type="entry name" value="SIN3B-RELATED"/>
    <property type="match status" value="1"/>
</dbReference>
<evidence type="ECO:0000256" key="4">
    <source>
        <dbReference type="PROSITE-ProRule" id="PRU00810"/>
    </source>
</evidence>
<dbReference type="Pfam" id="PF02671">
    <property type="entry name" value="PAH"/>
    <property type="match status" value="1"/>
</dbReference>
<evidence type="ECO:0000313" key="7">
    <source>
        <dbReference type="Proteomes" id="UP001165082"/>
    </source>
</evidence>
<dbReference type="PROSITE" id="PS51477">
    <property type="entry name" value="PAH"/>
    <property type="match status" value="1"/>
</dbReference>
<dbReference type="EMBL" id="BRXZ01004696">
    <property type="protein sequence ID" value="GMH53925.1"/>
    <property type="molecule type" value="Genomic_DNA"/>
</dbReference>
<dbReference type="GO" id="GO:0003714">
    <property type="term" value="F:transcription corepressor activity"/>
    <property type="evidence" value="ECO:0007669"/>
    <property type="project" value="InterPro"/>
</dbReference>
<dbReference type="SUPFAM" id="SSF47762">
    <property type="entry name" value="PAH2 domain"/>
    <property type="match status" value="1"/>
</dbReference>
<organism evidence="6 7">
    <name type="scientific">Triparma retinervis</name>
    <dbReference type="NCBI Taxonomy" id="2557542"/>
    <lineage>
        <taxon>Eukaryota</taxon>
        <taxon>Sar</taxon>
        <taxon>Stramenopiles</taxon>
        <taxon>Ochrophyta</taxon>
        <taxon>Bolidophyceae</taxon>
        <taxon>Parmales</taxon>
        <taxon>Triparmaceae</taxon>
        <taxon>Triparma</taxon>
    </lineage>
</organism>
<keyword evidence="2" id="KW-0678">Repressor</keyword>
<evidence type="ECO:0000256" key="3">
    <source>
        <dbReference type="ARBA" id="ARBA00023242"/>
    </source>
</evidence>
<keyword evidence="3 4" id="KW-0539">Nucleus</keyword>
<comment type="caution">
    <text evidence="6">The sequence shown here is derived from an EMBL/GenBank/DDBJ whole genome shotgun (WGS) entry which is preliminary data.</text>
</comment>
<dbReference type="GO" id="GO:0000118">
    <property type="term" value="C:histone deacetylase complex"/>
    <property type="evidence" value="ECO:0007669"/>
    <property type="project" value="TreeGrafter"/>
</dbReference>
<dbReference type="GO" id="GO:0000785">
    <property type="term" value="C:chromatin"/>
    <property type="evidence" value="ECO:0007669"/>
    <property type="project" value="TreeGrafter"/>
</dbReference>